<sequence>MKISVIISTYNSPAWLEKVLWGYECQTFKDFEVVIADDGSGEPTRQLIEQFKQAGTLNIIHVWHEDRGFQKSEILNKATVAASGDYLIYSDGDCIPRKDFVEVHRLKAEVGYFLSGGYFMLPMDTSKAIEKDDILNGSAFDVQWLSEHGLPNTFKTMKLTSTGFKERFLNFITPTKPTWNGHNASGWKKDILAVNGYNEQMQYGGQDRELGERLVNKGIRGKQIRYSAICVHLDHKRGYKTPESIQKNQNIRKETRQQKKVWTAFGIQKTAAPPTTL</sequence>
<accession>A0A364XU28</accession>
<feature type="domain" description="Galactosyltransferase C-terminal" evidence="3">
    <location>
        <begin position="185"/>
        <end position="235"/>
    </location>
</feature>
<gene>
    <name evidence="4" type="ORF">DQQ10_26620</name>
</gene>
<comment type="caution">
    <text evidence="4">The sequence shown here is derived from an EMBL/GenBank/DDBJ whole genome shotgun (WGS) entry which is preliminary data.</text>
</comment>
<dbReference type="SUPFAM" id="SSF53448">
    <property type="entry name" value="Nucleotide-diphospho-sugar transferases"/>
    <property type="match status" value="1"/>
</dbReference>
<evidence type="ECO:0000313" key="5">
    <source>
        <dbReference type="Proteomes" id="UP000251889"/>
    </source>
</evidence>
<dbReference type="Gene3D" id="3.90.550.10">
    <property type="entry name" value="Spore Coat Polysaccharide Biosynthesis Protein SpsA, Chain A"/>
    <property type="match status" value="1"/>
</dbReference>
<evidence type="ECO:0000259" key="3">
    <source>
        <dbReference type="Pfam" id="PF02709"/>
    </source>
</evidence>
<dbReference type="InterPro" id="IPR029044">
    <property type="entry name" value="Nucleotide-diphossugar_trans"/>
</dbReference>
<dbReference type="AlphaFoldDB" id="A0A364XU28"/>
<dbReference type="OrthoDB" id="9815923at2"/>
<dbReference type="EMBL" id="QMFY01000026">
    <property type="protein sequence ID" value="RAV97842.1"/>
    <property type="molecule type" value="Genomic_DNA"/>
</dbReference>
<reference evidence="4 5" key="1">
    <citation type="submission" date="2018-06" db="EMBL/GenBank/DDBJ databases">
        <title>Chryseolinea flavus sp. nov., a member of the phylum Bacteroidetes isolated from soil.</title>
        <authorList>
            <person name="Li Y."/>
            <person name="Wang J."/>
        </authorList>
    </citation>
    <scope>NUCLEOTIDE SEQUENCE [LARGE SCALE GENOMIC DNA]</scope>
    <source>
        <strain evidence="4 5">SDU1-6</strain>
    </source>
</reference>
<dbReference type="PANTHER" id="PTHR43685:SF3">
    <property type="entry name" value="SLR2126 PROTEIN"/>
    <property type="match status" value="1"/>
</dbReference>
<evidence type="ECO:0000259" key="2">
    <source>
        <dbReference type="Pfam" id="PF00535"/>
    </source>
</evidence>
<evidence type="ECO:0000256" key="1">
    <source>
        <dbReference type="ARBA" id="ARBA00022679"/>
    </source>
</evidence>
<organism evidence="4 5">
    <name type="scientific">Pseudochryseolinea flava</name>
    <dbReference type="NCBI Taxonomy" id="2059302"/>
    <lineage>
        <taxon>Bacteria</taxon>
        <taxon>Pseudomonadati</taxon>
        <taxon>Bacteroidota</taxon>
        <taxon>Cytophagia</taxon>
        <taxon>Cytophagales</taxon>
        <taxon>Fulvivirgaceae</taxon>
        <taxon>Pseudochryseolinea</taxon>
    </lineage>
</organism>
<evidence type="ECO:0000313" key="4">
    <source>
        <dbReference type="EMBL" id="RAV97842.1"/>
    </source>
</evidence>
<name>A0A364XU28_9BACT</name>
<dbReference type="InterPro" id="IPR050834">
    <property type="entry name" value="Glycosyltransf_2"/>
</dbReference>
<dbReference type="Pfam" id="PF00535">
    <property type="entry name" value="Glycos_transf_2"/>
    <property type="match status" value="1"/>
</dbReference>
<proteinExistence type="predicted"/>
<dbReference type="CDD" id="cd06420">
    <property type="entry name" value="GT2_Chondriotin_Pol_N"/>
    <property type="match status" value="1"/>
</dbReference>
<dbReference type="Proteomes" id="UP000251889">
    <property type="component" value="Unassembled WGS sequence"/>
</dbReference>
<dbReference type="PANTHER" id="PTHR43685">
    <property type="entry name" value="GLYCOSYLTRANSFERASE"/>
    <property type="match status" value="1"/>
</dbReference>
<protein>
    <submittedName>
        <fullName evidence="4">Glycosyl transferase family 2</fullName>
    </submittedName>
</protein>
<dbReference type="RefSeq" id="WP_112749998.1">
    <property type="nucleotide sequence ID" value="NZ_QMFY01000026.1"/>
</dbReference>
<dbReference type="GO" id="GO:0016740">
    <property type="term" value="F:transferase activity"/>
    <property type="evidence" value="ECO:0007669"/>
    <property type="project" value="UniProtKB-KW"/>
</dbReference>
<keyword evidence="1 4" id="KW-0808">Transferase</keyword>
<dbReference type="InterPro" id="IPR027791">
    <property type="entry name" value="Galactosyl_T_C"/>
</dbReference>
<keyword evidence="5" id="KW-1185">Reference proteome</keyword>
<dbReference type="InterPro" id="IPR001173">
    <property type="entry name" value="Glyco_trans_2-like"/>
</dbReference>
<dbReference type="Pfam" id="PF02709">
    <property type="entry name" value="Glyco_transf_7C"/>
    <property type="match status" value="1"/>
</dbReference>
<feature type="domain" description="Glycosyltransferase 2-like" evidence="2">
    <location>
        <begin position="4"/>
        <end position="104"/>
    </location>
</feature>